<dbReference type="InterPro" id="IPR049704">
    <property type="entry name" value="Aminotrans_3_PPA_site"/>
</dbReference>
<dbReference type="SUPFAM" id="SSF53383">
    <property type="entry name" value="PLP-dependent transferases"/>
    <property type="match status" value="1"/>
</dbReference>
<proteinExistence type="inferred from homology"/>
<dbReference type="InterPro" id="IPR005814">
    <property type="entry name" value="Aminotrans_3"/>
</dbReference>
<comment type="caution">
    <text evidence="4">The sequence shown here is derived from an EMBL/GenBank/DDBJ whole genome shotgun (WGS) entry which is preliminary data.</text>
</comment>
<dbReference type="RefSeq" id="WP_345220094.1">
    <property type="nucleotide sequence ID" value="NZ_BAAAXE010000011.1"/>
</dbReference>
<keyword evidence="4" id="KW-0032">Aminotransferase</keyword>
<dbReference type="InterPro" id="IPR015424">
    <property type="entry name" value="PyrdxlP-dep_Trfase"/>
</dbReference>
<dbReference type="PANTHER" id="PTHR43094">
    <property type="entry name" value="AMINOTRANSFERASE"/>
    <property type="match status" value="1"/>
</dbReference>
<name>A0ABV5PM92_STRCM</name>
<dbReference type="CDD" id="cd00610">
    <property type="entry name" value="OAT_like"/>
    <property type="match status" value="1"/>
</dbReference>
<dbReference type="InterPro" id="IPR015421">
    <property type="entry name" value="PyrdxlP-dep_Trfase_major"/>
</dbReference>
<gene>
    <name evidence="4" type="ORF">ACFFTU_30560</name>
</gene>
<keyword evidence="5" id="KW-1185">Reference proteome</keyword>
<dbReference type="Gene3D" id="3.90.1150.10">
    <property type="entry name" value="Aspartate Aminotransferase, domain 1"/>
    <property type="match status" value="1"/>
</dbReference>
<comment type="similarity">
    <text evidence="1 3">Belongs to the class-III pyridoxal-phosphate-dependent aminotransferase family.</text>
</comment>
<dbReference type="PROSITE" id="PS00600">
    <property type="entry name" value="AA_TRANSFER_CLASS_3"/>
    <property type="match status" value="1"/>
</dbReference>
<evidence type="ECO:0000256" key="1">
    <source>
        <dbReference type="ARBA" id="ARBA00008954"/>
    </source>
</evidence>
<dbReference type="InterPro" id="IPR015422">
    <property type="entry name" value="PyrdxlP-dep_Trfase_small"/>
</dbReference>
<dbReference type="Gene3D" id="3.40.640.10">
    <property type="entry name" value="Type I PLP-dependent aspartate aminotransferase-like (Major domain)"/>
    <property type="match status" value="1"/>
</dbReference>
<sequence length="467" mass="51555">MGNPIAVSATSNPAAGKDLSKTAYDHLWMHFTRMSSYENAPVPTIVRGEGTYIFDDKGKRYIDGLSGLFVVNAGHGRHELAETAYKQAQELAFFPVWSYAHPKAVELAERLAHYAPGDLNKVFFTTGGGEAVETAWKLAKQYWKLRGHHTKYKVISRAVAYHGTPQGALSITGLPALKAPFEPLVPGAHKVPNTNIYRAPIHGDDPEAFGRWAADQIEQEILFEGPETVAAVFLEPVQNAGGCFPPPPGYFQRVREICDKYDVLLVSDEVICAFGRLGTMFACDKFDYVPDMITCAKGMTSGYSPIGACIVSDKIAEPFYQGDNTFLHGYTFGGHPVSAAVGLANLDIFEREGLNQHVLDNEDAFHQTLRKLLDLPIVGDVRGNGFFYGIELVKDKDTKESFTDEETERVLYGFLSKALYENGLYCRADDRGDPVVQLAPPLISTQETFDEIEGILRAVLTEAWTKL</sequence>
<dbReference type="Proteomes" id="UP001589718">
    <property type="component" value="Unassembled WGS sequence"/>
</dbReference>
<dbReference type="PANTHER" id="PTHR43094:SF1">
    <property type="entry name" value="AMINOTRANSFERASE CLASS-III"/>
    <property type="match status" value="1"/>
</dbReference>
<dbReference type="EMBL" id="JBHMCR010000021">
    <property type="protein sequence ID" value="MFB9524286.1"/>
    <property type="molecule type" value="Genomic_DNA"/>
</dbReference>
<evidence type="ECO:0000313" key="5">
    <source>
        <dbReference type="Proteomes" id="UP001589718"/>
    </source>
</evidence>
<keyword evidence="4" id="KW-0808">Transferase</keyword>
<dbReference type="Pfam" id="PF00202">
    <property type="entry name" value="Aminotran_3"/>
    <property type="match status" value="1"/>
</dbReference>
<keyword evidence="2 3" id="KW-0663">Pyridoxal phosphate</keyword>
<dbReference type="NCBIfam" id="NF005102">
    <property type="entry name" value="PRK06541.1"/>
    <property type="match status" value="1"/>
</dbReference>
<accession>A0ABV5PM92</accession>
<evidence type="ECO:0000256" key="2">
    <source>
        <dbReference type="ARBA" id="ARBA00022898"/>
    </source>
</evidence>
<dbReference type="GO" id="GO:0008483">
    <property type="term" value="F:transaminase activity"/>
    <property type="evidence" value="ECO:0007669"/>
    <property type="project" value="UniProtKB-KW"/>
</dbReference>
<evidence type="ECO:0000313" key="4">
    <source>
        <dbReference type="EMBL" id="MFB9524286.1"/>
    </source>
</evidence>
<evidence type="ECO:0000256" key="3">
    <source>
        <dbReference type="RuleBase" id="RU003560"/>
    </source>
</evidence>
<protein>
    <submittedName>
        <fullName evidence="4">Aspartate aminotransferase family protein</fullName>
    </submittedName>
</protein>
<organism evidence="4 5">
    <name type="scientific">Streptomyces cremeus</name>
    <dbReference type="NCBI Taxonomy" id="66881"/>
    <lineage>
        <taxon>Bacteria</taxon>
        <taxon>Bacillati</taxon>
        <taxon>Actinomycetota</taxon>
        <taxon>Actinomycetes</taxon>
        <taxon>Kitasatosporales</taxon>
        <taxon>Streptomycetaceae</taxon>
        <taxon>Streptomyces</taxon>
    </lineage>
</organism>
<reference evidence="4 5" key="1">
    <citation type="submission" date="2024-09" db="EMBL/GenBank/DDBJ databases">
        <authorList>
            <person name="Sun Q."/>
            <person name="Mori K."/>
        </authorList>
    </citation>
    <scope>NUCLEOTIDE SEQUENCE [LARGE SCALE GENOMIC DNA]</scope>
    <source>
        <strain evidence="4 5">JCM 4362</strain>
    </source>
</reference>